<name>A0AAE4JRU1_CLOSG</name>
<reference evidence="1" key="1">
    <citation type="submission" date="2023-04" db="EMBL/GenBank/DDBJ databases">
        <title>Assessment of the microbiological origin of a defect in Grana Padano cheese.</title>
        <authorList>
            <person name="Zago M."/>
            <person name="Rossetti L."/>
            <person name="Bonvini B."/>
            <person name="Carminati D."/>
            <person name="Giraffa G."/>
        </authorList>
    </citation>
    <scope>NUCLEOTIDE SEQUENCE</scope>
    <source>
        <strain evidence="1">4990</strain>
    </source>
</reference>
<evidence type="ECO:0000313" key="1">
    <source>
        <dbReference type="EMBL" id="MDS1002496.1"/>
    </source>
</evidence>
<comment type="caution">
    <text evidence="1">The sequence shown here is derived from an EMBL/GenBank/DDBJ whole genome shotgun (WGS) entry which is preliminary data.</text>
</comment>
<accession>A0AAE4JRU1</accession>
<evidence type="ECO:0000313" key="2">
    <source>
        <dbReference type="Proteomes" id="UP001182303"/>
    </source>
</evidence>
<dbReference type="AlphaFoldDB" id="A0AAE4JRU1"/>
<organism evidence="1 2">
    <name type="scientific">Clostridium sporogenes</name>
    <dbReference type="NCBI Taxonomy" id="1509"/>
    <lineage>
        <taxon>Bacteria</taxon>
        <taxon>Bacillati</taxon>
        <taxon>Bacillota</taxon>
        <taxon>Clostridia</taxon>
        <taxon>Eubacteriales</taxon>
        <taxon>Clostridiaceae</taxon>
        <taxon>Clostridium</taxon>
    </lineage>
</organism>
<protein>
    <submittedName>
        <fullName evidence="1">Uncharacterized protein</fullName>
    </submittedName>
</protein>
<sequence length="71" mass="8535">MSILNKFTEKELEVINKIKNFYKYNLIYIYLLELKNILLDYSNIYVRILNVLYSIKGKHGQSIFKEIGFIL</sequence>
<dbReference type="Proteomes" id="UP001182303">
    <property type="component" value="Unassembled WGS sequence"/>
</dbReference>
<dbReference type="EMBL" id="JARUIS010000003">
    <property type="protein sequence ID" value="MDS1002496.1"/>
    <property type="molecule type" value="Genomic_DNA"/>
</dbReference>
<gene>
    <name evidence="1" type="ORF">P9J83_03140</name>
</gene>
<proteinExistence type="predicted"/>
<dbReference type="RefSeq" id="WP_310942858.1">
    <property type="nucleotide sequence ID" value="NZ_JARUIS010000003.1"/>
</dbReference>